<sequence length="78" mass="8815">MQDKVFFIHSYLQKLKIPPKRFRQPRGWLPKGCIVDEASPATNTPAHSYNTSCANLSTGCLLAYCNISFYTNFIISSL</sequence>
<name>A0AA38I3M5_9CUCU</name>
<keyword evidence="2" id="KW-1185">Reference proteome</keyword>
<dbReference type="AlphaFoldDB" id="A0AA38I3M5"/>
<evidence type="ECO:0000313" key="2">
    <source>
        <dbReference type="Proteomes" id="UP001168821"/>
    </source>
</evidence>
<accession>A0AA38I3M5</accession>
<protein>
    <submittedName>
        <fullName evidence="1">Uncharacterized protein</fullName>
    </submittedName>
</protein>
<reference evidence="1" key="1">
    <citation type="journal article" date="2023" name="G3 (Bethesda)">
        <title>Whole genome assemblies of Zophobas morio and Tenebrio molitor.</title>
        <authorList>
            <person name="Kaur S."/>
            <person name="Stinson S.A."/>
            <person name="diCenzo G.C."/>
        </authorList>
    </citation>
    <scope>NUCLEOTIDE SEQUENCE</scope>
    <source>
        <strain evidence="1">QUZm001</strain>
    </source>
</reference>
<gene>
    <name evidence="1" type="ORF">Zmor_020476</name>
</gene>
<dbReference type="Proteomes" id="UP001168821">
    <property type="component" value="Unassembled WGS sequence"/>
</dbReference>
<proteinExistence type="predicted"/>
<dbReference type="EMBL" id="JALNTZ010000006">
    <property type="protein sequence ID" value="KAJ3648693.1"/>
    <property type="molecule type" value="Genomic_DNA"/>
</dbReference>
<comment type="caution">
    <text evidence="1">The sequence shown here is derived from an EMBL/GenBank/DDBJ whole genome shotgun (WGS) entry which is preliminary data.</text>
</comment>
<organism evidence="1 2">
    <name type="scientific">Zophobas morio</name>
    <dbReference type="NCBI Taxonomy" id="2755281"/>
    <lineage>
        <taxon>Eukaryota</taxon>
        <taxon>Metazoa</taxon>
        <taxon>Ecdysozoa</taxon>
        <taxon>Arthropoda</taxon>
        <taxon>Hexapoda</taxon>
        <taxon>Insecta</taxon>
        <taxon>Pterygota</taxon>
        <taxon>Neoptera</taxon>
        <taxon>Endopterygota</taxon>
        <taxon>Coleoptera</taxon>
        <taxon>Polyphaga</taxon>
        <taxon>Cucujiformia</taxon>
        <taxon>Tenebrionidae</taxon>
        <taxon>Zophobas</taxon>
    </lineage>
</organism>
<evidence type="ECO:0000313" key="1">
    <source>
        <dbReference type="EMBL" id="KAJ3648693.1"/>
    </source>
</evidence>